<sequence>MPPKPKPKANGNSRPKQKAWSFYPKLHDSVEALLKGDNLHFTFYPVEDGVSGCNGVNRPINEYITNIMGRFICYNPGCASHGWPSKTIAITIREYHGQRYNAAVYKQRCKSCSQLGKAVLDEQSYTERVANRLKMWHGVQVEAPRYRVQEVQRPHETELCEGCKNPY</sequence>
<protein>
    <submittedName>
        <fullName evidence="5">Zinc-binding domain-domain-containing protein</fullName>
    </submittedName>
</protein>
<organism evidence="5 6">
    <name type="scientific">Coniella lustricola</name>
    <dbReference type="NCBI Taxonomy" id="2025994"/>
    <lineage>
        <taxon>Eukaryota</taxon>
        <taxon>Fungi</taxon>
        <taxon>Dikarya</taxon>
        <taxon>Ascomycota</taxon>
        <taxon>Pezizomycotina</taxon>
        <taxon>Sordariomycetes</taxon>
        <taxon>Sordariomycetidae</taxon>
        <taxon>Diaporthales</taxon>
        <taxon>Schizoparmaceae</taxon>
        <taxon>Coniella</taxon>
    </lineage>
</organism>
<feature type="domain" description="3CxxC-type" evidence="4">
    <location>
        <begin position="66"/>
        <end position="166"/>
    </location>
</feature>
<keyword evidence="1" id="KW-0479">Metal-binding</keyword>
<proteinExistence type="predicted"/>
<evidence type="ECO:0000256" key="2">
    <source>
        <dbReference type="ARBA" id="ARBA00022771"/>
    </source>
</evidence>
<dbReference type="GO" id="GO:0008270">
    <property type="term" value="F:zinc ion binding"/>
    <property type="evidence" value="ECO:0007669"/>
    <property type="project" value="UniProtKB-KW"/>
</dbReference>
<accession>A0A2T3AG99</accession>
<keyword evidence="6" id="KW-1185">Reference proteome</keyword>
<evidence type="ECO:0000259" key="4">
    <source>
        <dbReference type="SMART" id="SM01328"/>
    </source>
</evidence>
<keyword evidence="3" id="KW-0862">Zinc</keyword>
<evidence type="ECO:0000313" key="5">
    <source>
        <dbReference type="EMBL" id="PSR97144.1"/>
    </source>
</evidence>
<dbReference type="OrthoDB" id="8121437at2759"/>
<dbReference type="AlphaFoldDB" id="A0A2T3AG99"/>
<name>A0A2T3AG99_9PEZI</name>
<evidence type="ECO:0000256" key="3">
    <source>
        <dbReference type="ARBA" id="ARBA00022833"/>
    </source>
</evidence>
<dbReference type="Proteomes" id="UP000241462">
    <property type="component" value="Unassembled WGS sequence"/>
</dbReference>
<evidence type="ECO:0000313" key="6">
    <source>
        <dbReference type="Proteomes" id="UP000241462"/>
    </source>
</evidence>
<dbReference type="InterPro" id="IPR027377">
    <property type="entry name" value="ZAR1/RTP1-5-like_Znf-3CxxC"/>
</dbReference>
<dbReference type="Pfam" id="PF13695">
    <property type="entry name" value="Zn_ribbon_3CxxC"/>
    <property type="match status" value="1"/>
</dbReference>
<gene>
    <name evidence="5" type="ORF">BD289DRAFT_459116</name>
</gene>
<dbReference type="SMART" id="SM01328">
    <property type="entry name" value="zf-3CxxC"/>
    <property type="match status" value="1"/>
</dbReference>
<keyword evidence="2" id="KW-0863">Zinc-finger</keyword>
<evidence type="ECO:0000256" key="1">
    <source>
        <dbReference type="ARBA" id="ARBA00022723"/>
    </source>
</evidence>
<reference evidence="5 6" key="1">
    <citation type="journal article" date="2018" name="Mycol. Prog.">
        <title>Coniella lustricola, a new species from submerged detritus.</title>
        <authorList>
            <person name="Raudabaugh D.B."/>
            <person name="Iturriaga T."/>
            <person name="Carver A."/>
            <person name="Mondo S."/>
            <person name="Pangilinan J."/>
            <person name="Lipzen A."/>
            <person name="He G."/>
            <person name="Amirebrahimi M."/>
            <person name="Grigoriev I.V."/>
            <person name="Miller A.N."/>
        </authorList>
    </citation>
    <scope>NUCLEOTIDE SEQUENCE [LARGE SCALE GENOMIC DNA]</scope>
    <source>
        <strain evidence="5 6">B22-T-1</strain>
    </source>
</reference>
<dbReference type="STRING" id="2025994.A0A2T3AG99"/>
<dbReference type="InParanoid" id="A0A2T3AG99"/>
<dbReference type="EMBL" id="KZ678394">
    <property type="protein sequence ID" value="PSR97144.1"/>
    <property type="molecule type" value="Genomic_DNA"/>
</dbReference>